<gene>
    <name evidence="2" type="ORF">AArcMg_3152</name>
</gene>
<feature type="compositionally biased region" description="Basic and acidic residues" evidence="1">
    <location>
        <begin position="24"/>
        <end position="37"/>
    </location>
</feature>
<reference evidence="3" key="1">
    <citation type="submission" date="2018-02" db="EMBL/GenBank/DDBJ databases">
        <title>Phenotypic and genomic properties of facultatively anaerobic sulfur-reducing natronoarchaea from hypersaline soda lakes.</title>
        <authorList>
            <person name="Sorokin D.Y."/>
            <person name="Kublanov I.V."/>
            <person name="Roman P."/>
            <person name="Sinninghe Damste J.S."/>
            <person name="Golyshin P.N."/>
            <person name="Rojo D."/>
            <person name="Ciordia S."/>
            <person name="Mena M.D.C."/>
            <person name="Ferrer M."/>
            <person name="Messina E."/>
            <person name="Smedile F."/>
            <person name="La Spada G."/>
            <person name="La Cono V."/>
            <person name="Yakimov M.M."/>
        </authorList>
    </citation>
    <scope>NUCLEOTIDE SEQUENCE [LARGE SCALE GENOMIC DNA]</scope>
    <source>
        <strain evidence="3">AArc-Mg</strain>
    </source>
</reference>
<dbReference type="Proteomes" id="UP000258613">
    <property type="component" value="Chromosome"/>
</dbReference>
<feature type="region of interest" description="Disordered" evidence="1">
    <location>
        <begin position="16"/>
        <end position="37"/>
    </location>
</feature>
<evidence type="ECO:0000313" key="3">
    <source>
        <dbReference type="Proteomes" id="UP000258613"/>
    </source>
</evidence>
<dbReference type="KEGG" id="nag:AArcMg_3152"/>
<proteinExistence type="predicted"/>
<name>A0A346PUE3_9EURY</name>
<dbReference type="EMBL" id="CP027033">
    <property type="protein sequence ID" value="AXR83138.1"/>
    <property type="molecule type" value="Genomic_DNA"/>
</dbReference>
<evidence type="ECO:0000313" key="2">
    <source>
        <dbReference type="EMBL" id="AXR83138.1"/>
    </source>
</evidence>
<organism evidence="2 3">
    <name type="scientific">Natrarchaeobaculum sulfurireducens</name>
    <dbReference type="NCBI Taxonomy" id="2044521"/>
    <lineage>
        <taxon>Archaea</taxon>
        <taxon>Methanobacteriati</taxon>
        <taxon>Methanobacteriota</taxon>
        <taxon>Stenosarchaea group</taxon>
        <taxon>Halobacteria</taxon>
        <taxon>Halobacteriales</taxon>
        <taxon>Natrialbaceae</taxon>
        <taxon>Natrarchaeobaculum</taxon>
    </lineage>
</organism>
<accession>A0A346PUE3</accession>
<protein>
    <submittedName>
        <fullName evidence="2">Uncharacterized protein</fullName>
    </submittedName>
</protein>
<sequence length="127" mass="13781">MIGTLVATIPAAAAVSAQSSGEGSTRDRTTVEQRDTGRRIGVVDDVPDGAERYVAAVDRIVDGEHVVLLLEDDDRVVDQVVVSVDEFDEIDEGDLLIVVVKDGELLAYRHIDERPDTVRSSDHDSSH</sequence>
<keyword evidence="3" id="KW-1185">Reference proteome</keyword>
<evidence type="ECO:0000256" key="1">
    <source>
        <dbReference type="SAM" id="MobiDB-lite"/>
    </source>
</evidence>
<dbReference type="AlphaFoldDB" id="A0A346PUE3"/>